<evidence type="ECO:0000256" key="1">
    <source>
        <dbReference type="ARBA" id="ARBA00005995"/>
    </source>
</evidence>
<name>A0A6S7EHF3_9BURK</name>
<gene>
    <name evidence="3" type="ORF">LMG26858_04815</name>
</gene>
<dbReference type="Pfam" id="PF01593">
    <property type="entry name" value="Amino_oxidase"/>
    <property type="match status" value="1"/>
</dbReference>
<dbReference type="AlphaFoldDB" id="A0A6S7EHF3"/>
<dbReference type="SUPFAM" id="SSF54373">
    <property type="entry name" value="FAD-linked reductases, C-terminal domain"/>
    <property type="match status" value="1"/>
</dbReference>
<dbReference type="GO" id="GO:0016491">
    <property type="term" value="F:oxidoreductase activity"/>
    <property type="evidence" value="ECO:0007669"/>
    <property type="project" value="InterPro"/>
</dbReference>
<dbReference type="SUPFAM" id="SSF51905">
    <property type="entry name" value="FAD/NAD(P)-binding domain"/>
    <property type="match status" value="1"/>
</dbReference>
<proteinExistence type="inferred from homology"/>
<dbReference type="PANTHER" id="PTHR43563:SF14">
    <property type="entry name" value="AMINE OXIDASE"/>
    <property type="match status" value="1"/>
</dbReference>
<accession>A0A6S7EHF3</accession>
<protein>
    <recommendedName>
        <fullName evidence="2">Amine oxidase domain-containing protein</fullName>
    </recommendedName>
</protein>
<evidence type="ECO:0000313" key="3">
    <source>
        <dbReference type="EMBL" id="CAB3912537.1"/>
    </source>
</evidence>
<dbReference type="Pfam" id="PF13450">
    <property type="entry name" value="NAD_binding_8"/>
    <property type="match status" value="1"/>
</dbReference>
<feature type="domain" description="Amine oxidase" evidence="2">
    <location>
        <begin position="94"/>
        <end position="348"/>
    </location>
</feature>
<dbReference type="InterPro" id="IPR002937">
    <property type="entry name" value="Amino_oxidase"/>
</dbReference>
<dbReference type="EMBL" id="CADILG010000045">
    <property type="protein sequence ID" value="CAB3912537.1"/>
    <property type="molecule type" value="Genomic_DNA"/>
</dbReference>
<comment type="similarity">
    <text evidence="1">Belongs to the flavin monoamine oxidase family.</text>
</comment>
<dbReference type="InterPro" id="IPR036188">
    <property type="entry name" value="FAD/NAD-bd_sf"/>
</dbReference>
<sequence>MSGLASHAHTLIIGAGLSGLHAAHLLEQRGAGDYTLLEGRDRPGGRILSANSYDLGPAWLWPEVQPELAALVGDLGLSLEPQHETGLMMVERSGAPLRMPSYASYPASMRVAGGMETLTDALRARLDPARIRLNQTVTRLHAVGDGIEAHTRDPHGRVSVHRASRILLAVPPRLAQASIDFDPPLPAALAAQWRDTPTWMAPHAKYVAIYATPFWREQGLSGEARSGQGPMAEIHDAGTRQGPALFGFLGVPAAARLSAGKEILMAHCRAQLARLFGPQALTPVREYFKDWAQDPHTATQADGIAGGAHAAAPAMSADTGPWQGRVAGIASEWSAAFPGYLAGAADAAGRGVQWLLQAPPAYPPGNFVP</sequence>
<keyword evidence="4" id="KW-1185">Reference proteome</keyword>
<evidence type="ECO:0000259" key="2">
    <source>
        <dbReference type="Pfam" id="PF01593"/>
    </source>
</evidence>
<dbReference type="PANTHER" id="PTHR43563">
    <property type="entry name" value="AMINE OXIDASE"/>
    <property type="match status" value="1"/>
</dbReference>
<reference evidence="3 4" key="1">
    <citation type="submission" date="2020-04" db="EMBL/GenBank/DDBJ databases">
        <authorList>
            <person name="De Canck E."/>
        </authorList>
    </citation>
    <scope>NUCLEOTIDE SEQUENCE [LARGE SCALE GENOMIC DNA]</scope>
    <source>
        <strain evidence="3 4">LMG 26858</strain>
    </source>
</reference>
<dbReference type="RefSeq" id="WP_175209483.1">
    <property type="nucleotide sequence ID" value="NZ_CADILG010000045.1"/>
</dbReference>
<dbReference type="InterPro" id="IPR050703">
    <property type="entry name" value="Flavin_MAO"/>
</dbReference>
<dbReference type="Gene3D" id="3.50.50.60">
    <property type="entry name" value="FAD/NAD(P)-binding domain"/>
    <property type="match status" value="2"/>
</dbReference>
<organism evidence="3 4">
    <name type="scientific">Achromobacter anxifer</name>
    <dbReference type="NCBI Taxonomy" id="1287737"/>
    <lineage>
        <taxon>Bacteria</taxon>
        <taxon>Pseudomonadati</taxon>
        <taxon>Pseudomonadota</taxon>
        <taxon>Betaproteobacteria</taxon>
        <taxon>Burkholderiales</taxon>
        <taxon>Alcaligenaceae</taxon>
        <taxon>Achromobacter</taxon>
    </lineage>
</organism>
<evidence type="ECO:0000313" key="4">
    <source>
        <dbReference type="Proteomes" id="UP000494117"/>
    </source>
</evidence>
<dbReference type="Proteomes" id="UP000494117">
    <property type="component" value="Unassembled WGS sequence"/>
</dbReference>